<dbReference type="PANTHER" id="PTHR21581">
    <property type="entry name" value="D-ALANYL-D-ALANINE CARBOXYPEPTIDASE"/>
    <property type="match status" value="1"/>
</dbReference>
<dbReference type="Proteomes" id="UP000195570">
    <property type="component" value="Unassembled WGS sequence"/>
</dbReference>
<reference evidence="1" key="1">
    <citation type="submission" date="2016-09" db="EMBL/GenBank/DDBJ databases">
        <authorList>
            <person name="Hebert L."/>
            <person name="Moumen B."/>
        </authorList>
    </citation>
    <scope>NUCLEOTIDE SEQUENCE [LARGE SCALE GENOMIC DNA]</scope>
    <source>
        <strain evidence="1">OVI</strain>
    </source>
</reference>
<evidence type="ECO:0000313" key="2">
    <source>
        <dbReference type="Proteomes" id="UP000195570"/>
    </source>
</evidence>
<gene>
    <name evidence="1" type="ORF">TEOVI_000041800</name>
</gene>
<accession>A0A1G4I5X3</accession>
<dbReference type="AlphaFoldDB" id="A0A1G4I5X3"/>
<dbReference type="GeneID" id="92374358"/>
<dbReference type="VEuPathDB" id="TriTrypDB:TEOVI_000041800"/>
<evidence type="ECO:0000313" key="1">
    <source>
        <dbReference type="EMBL" id="SCU67300.1"/>
    </source>
</evidence>
<sequence length="428" mass="47332">MPQPSALQSARSFLGTVAEDSVRCDRGLDSVPHNEAGLRCLAADGNWSAVAELAERLSAAATEETAEGLSKRLQFILVQVTANFHMQRYNVAKKLVESLGDLNSERYIDPKTSESTVPFSLRFISAIIPLYIGTKMDSQQRLYALLRDCRENLGKYASAVWVARIKRVQRALVVSHYQVEQYSEALRIYNELIAVEGNADGDDMGSYALLRRMLHLHQFAALALFCGNASFANSIYQSIASINVSEAAPCVQNFHECLVDFNTGIWLSFNGKVQDSMKVFCDVATKSREYYCALGASQLMSTDVPTVSNRQLKFVADGCDALALSELCRHAFHQLLVNATTSHVVTMPYEALRGKAPATMLGGTIRTMEDYLRNDPVGLLSSDAFISNGVRLYTLEGGTQMRRLELLNDLIEVFRCDRASAPPIDKIV</sequence>
<dbReference type="PANTHER" id="PTHR21581:SF6">
    <property type="entry name" value="TRAFFICKING PROTEIN PARTICLE COMPLEX SUBUNIT 12"/>
    <property type="match status" value="1"/>
</dbReference>
<proteinExistence type="predicted"/>
<dbReference type="EMBL" id="CZPT02000721">
    <property type="protein sequence ID" value="SCU67300.1"/>
    <property type="molecule type" value="Genomic_DNA"/>
</dbReference>
<comment type="caution">
    <text evidence="1">The sequence shown here is derived from an EMBL/GenBank/DDBJ whole genome shotgun (WGS) entry which is preliminary data.</text>
</comment>
<organism evidence="1 2">
    <name type="scientific">Trypanosoma equiperdum</name>
    <dbReference type="NCBI Taxonomy" id="5694"/>
    <lineage>
        <taxon>Eukaryota</taxon>
        <taxon>Discoba</taxon>
        <taxon>Euglenozoa</taxon>
        <taxon>Kinetoplastea</taxon>
        <taxon>Metakinetoplastina</taxon>
        <taxon>Trypanosomatida</taxon>
        <taxon>Trypanosomatidae</taxon>
        <taxon>Trypanosoma</taxon>
    </lineage>
</organism>
<protein>
    <submittedName>
        <fullName evidence="1">Uncharacterized protein</fullName>
    </submittedName>
</protein>
<dbReference type="RefSeq" id="XP_067078632.1">
    <property type="nucleotide sequence ID" value="XM_067222531.1"/>
</dbReference>
<name>A0A1G4I5X3_TRYEQ</name>
<keyword evidence="2" id="KW-1185">Reference proteome</keyword>